<dbReference type="AlphaFoldDB" id="A0A7W9H044"/>
<evidence type="ECO:0000313" key="6">
    <source>
        <dbReference type="Proteomes" id="UP000590647"/>
    </source>
</evidence>
<keyword evidence="3 5" id="KW-0238">DNA-binding</keyword>
<gene>
    <name evidence="5" type="ORF">HDA41_000873</name>
</gene>
<dbReference type="EMBL" id="JACHNE010000001">
    <property type="protein sequence ID" value="MBB5792909.1"/>
    <property type="molecule type" value="Genomic_DNA"/>
</dbReference>
<keyword evidence="2" id="KW-0805">Transcription regulation</keyword>
<sequence>MVPTTAGEILHRAVREGFTALSDALRLLDELRTGHHGRMAIATGATTIRHFMGAAVKEFRRAHPEVRLEFHTERSSERCLHALRQGLVAAAACPCRGRAAGEIDSIARKGIESSQRLGRHRWTVERTVARLAGCRRLTVVTSARLKTSLPSPGWPHV</sequence>
<keyword evidence="6" id="KW-1185">Reference proteome</keyword>
<evidence type="ECO:0000256" key="2">
    <source>
        <dbReference type="ARBA" id="ARBA00023015"/>
    </source>
</evidence>
<dbReference type="PANTHER" id="PTHR30126">
    <property type="entry name" value="HTH-TYPE TRANSCRIPTIONAL REGULATOR"/>
    <property type="match status" value="1"/>
</dbReference>
<evidence type="ECO:0000313" key="5">
    <source>
        <dbReference type="EMBL" id="MBB5792909.1"/>
    </source>
</evidence>
<comment type="caution">
    <text evidence="5">The sequence shown here is derived from an EMBL/GenBank/DDBJ whole genome shotgun (WGS) entry which is preliminary data.</text>
</comment>
<evidence type="ECO:0000256" key="4">
    <source>
        <dbReference type="ARBA" id="ARBA00023163"/>
    </source>
</evidence>
<accession>A0A7W9H044</accession>
<evidence type="ECO:0000256" key="3">
    <source>
        <dbReference type="ARBA" id="ARBA00023125"/>
    </source>
</evidence>
<comment type="similarity">
    <text evidence="1">Belongs to the LysR transcriptional regulatory family.</text>
</comment>
<dbReference type="GO" id="GO:0006355">
    <property type="term" value="P:regulation of DNA-templated transcription"/>
    <property type="evidence" value="ECO:0007669"/>
    <property type="project" value="TreeGrafter"/>
</dbReference>
<evidence type="ECO:0000256" key="1">
    <source>
        <dbReference type="ARBA" id="ARBA00009437"/>
    </source>
</evidence>
<proteinExistence type="inferred from homology"/>
<dbReference type="SUPFAM" id="SSF53850">
    <property type="entry name" value="Periplasmic binding protein-like II"/>
    <property type="match status" value="1"/>
</dbReference>
<reference evidence="5 6" key="1">
    <citation type="submission" date="2020-08" db="EMBL/GenBank/DDBJ databases">
        <title>Sequencing the genomes of 1000 actinobacteria strains.</title>
        <authorList>
            <person name="Klenk H.-P."/>
        </authorList>
    </citation>
    <scope>NUCLEOTIDE SEQUENCE [LARGE SCALE GENOMIC DNA]</scope>
    <source>
        <strain evidence="5 6">DSM 40084</strain>
    </source>
</reference>
<dbReference type="GO" id="GO:0000976">
    <property type="term" value="F:transcription cis-regulatory region binding"/>
    <property type="evidence" value="ECO:0007669"/>
    <property type="project" value="TreeGrafter"/>
</dbReference>
<dbReference type="Proteomes" id="UP000590647">
    <property type="component" value="Unassembled WGS sequence"/>
</dbReference>
<keyword evidence="4" id="KW-0804">Transcription</keyword>
<dbReference type="PANTHER" id="PTHR30126:SF40">
    <property type="entry name" value="HTH-TYPE TRANSCRIPTIONAL REGULATOR GLTR"/>
    <property type="match status" value="1"/>
</dbReference>
<name>A0A7W9H044_9ACTN</name>
<protein>
    <submittedName>
        <fullName evidence="5">DNA-binding transcriptional LysR family regulator</fullName>
    </submittedName>
</protein>
<dbReference type="Gene3D" id="3.40.190.10">
    <property type="entry name" value="Periplasmic binding protein-like II"/>
    <property type="match status" value="1"/>
</dbReference>
<organism evidence="5 6">
    <name type="scientific">Streptomyces caelestis</name>
    <dbReference type="NCBI Taxonomy" id="36816"/>
    <lineage>
        <taxon>Bacteria</taxon>
        <taxon>Bacillati</taxon>
        <taxon>Actinomycetota</taxon>
        <taxon>Actinomycetes</taxon>
        <taxon>Kitasatosporales</taxon>
        <taxon>Streptomycetaceae</taxon>
        <taxon>Streptomyces</taxon>
    </lineage>
</organism>